<sequence length="70" mass="7598">KQNSYINPVVSTATKSNVDPKDTPFTVNVINQQFLHDIRAESLSDAYGYTTGLSESGTNADSFSLRGIDT</sequence>
<keyword evidence="4" id="KW-0675">Receptor</keyword>
<dbReference type="SUPFAM" id="SSF56935">
    <property type="entry name" value="Porins"/>
    <property type="match status" value="1"/>
</dbReference>
<comment type="caution">
    <text evidence="4">The sequence shown here is derived from an EMBL/GenBank/DDBJ whole genome shotgun (WGS) entry which is preliminary data.</text>
</comment>
<dbReference type="PANTHER" id="PTHR32552">
    <property type="entry name" value="FERRICHROME IRON RECEPTOR-RELATED"/>
    <property type="match status" value="1"/>
</dbReference>
<keyword evidence="1" id="KW-0406">Ion transport</keyword>
<dbReference type="RefSeq" id="WP_341599195.1">
    <property type="nucleotide sequence ID" value="NZ_JBAKAZ010000433.1"/>
</dbReference>
<feature type="non-terminal residue" evidence="4">
    <location>
        <position position="1"/>
    </location>
</feature>
<dbReference type="InterPro" id="IPR012910">
    <property type="entry name" value="Plug_dom"/>
</dbReference>
<keyword evidence="1" id="KW-0813">Transport</keyword>
<organism evidence="4 5">
    <name type="scientific">Psychromonas aquatilis</name>
    <dbReference type="NCBI Taxonomy" id="2005072"/>
    <lineage>
        <taxon>Bacteria</taxon>
        <taxon>Pseudomonadati</taxon>
        <taxon>Pseudomonadota</taxon>
        <taxon>Gammaproteobacteria</taxon>
        <taxon>Alteromonadales</taxon>
        <taxon>Psychromonadaceae</taxon>
        <taxon>Psychromonas</taxon>
    </lineage>
</organism>
<dbReference type="Gene3D" id="2.170.130.10">
    <property type="entry name" value="TonB-dependent receptor, plug domain"/>
    <property type="match status" value="1"/>
</dbReference>
<dbReference type="InterPro" id="IPR037066">
    <property type="entry name" value="Plug_dom_sf"/>
</dbReference>
<evidence type="ECO:0000313" key="4">
    <source>
        <dbReference type="EMBL" id="MEL0631079.1"/>
    </source>
</evidence>
<dbReference type="InterPro" id="IPR039426">
    <property type="entry name" value="TonB-dep_rcpt-like"/>
</dbReference>
<gene>
    <name evidence="4" type="ORF">V6256_16070</name>
</gene>
<dbReference type="Proteomes" id="UP001369082">
    <property type="component" value="Unassembled WGS sequence"/>
</dbReference>
<keyword evidence="2" id="KW-0798">TonB box</keyword>
<evidence type="ECO:0000256" key="1">
    <source>
        <dbReference type="ARBA" id="ARBA00023065"/>
    </source>
</evidence>
<name>A0ABU9GV48_9GAMM</name>
<dbReference type="Pfam" id="PF07715">
    <property type="entry name" value="Plug"/>
    <property type="match status" value="1"/>
</dbReference>
<accession>A0ABU9GV48</accession>
<dbReference type="PANTHER" id="PTHR32552:SF81">
    <property type="entry name" value="TONB-DEPENDENT OUTER MEMBRANE RECEPTOR"/>
    <property type="match status" value="1"/>
</dbReference>
<feature type="non-terminal residue" evidence="4">
    <location>
        <position position="70"/>
    </location>
</feature>
<keyword evidence="5" id="KW-1185">Reference proteome</keyword>
<reference evidence="4 5" key="1">
    <citation type="submission" date="2024-02" db="EMBL/GenBank/DDBJ databases">
        <title>Bacteria isolated from the canopy kelp, Nereocystis luetkeana.</title>
        <authorList>
            <person name="Pfister C.A."/>
            <person name="Younker I.T."/>
            <person name="Light S.H."/>
        </authorList>
    </citation>
    <scope>NUCLEOTIDE SEQUENCE [LARGE SCALE GENOMIC DNA]</scope>
    <source>
        <strain evidence="4 5">TI.1.05</strain>
    </source>
</reference>
<evidence type="ECO:0000256" key="2">
    <source>
        <dbReference type="ARBA" id="ARBA00023077"/>
    </source>
</evidence>
<proteinExistence type="predicted"/>
<feature type="domain" description="TonB-dependent receptor plug" evidence="3">
    <location>
        <begin position="20"/>
        <end position="69"/>
    </location>
</feature>
<protein>
    <submittedName>
        <fullName evidence="4">TonB-dependent receptor plug domain-containing protein</fullName>
    </submittedName>
</protein>
<dbReference type="EMBL" id="JBAKAZ010000433">
    <property type="protein sequence ID" value="MEL0631079.1"/>
    <property type="molecule type" value="Genomic_DNA"/>
</dbReference>
<evidence type="ECO:0000313" key="5">
    <source>
        <dbReference type="Proteomes" id="UP001369082"/>
    </source>
</evidence>
<evidence type="ECO:0000259" key="3">
    <source>
        <dbReference type="Pfam" id="PF07715"/>
    </source>
</evidence>